<dbReference type="Pfam" id="PF20684">
    <property type="entry name" value="Fung_rhodopsin"/>
    <property type="match status" value="1"/>
</dbReference>
<keyword evidence="3 6" id="KW-1133">Transmembrane helix</keyword>
<comment type="similarity">
    <text evidence="5">Belongs to the SAT4 family.</text>
</comment>
<feature type="transmembrane region" description="Helical" evidence="6">
    <location>
        <begin position="108"/>
        <end position="129"/>
    </location>
</feature>
<evidence type="ECO:0000313" key="8">
    <source>
        <dbReference type="EMBL" id="KAH7128398.1"/>
    </source>
</evidence>
<evidence type="ECO:0000256" key="5">
    <source>
        <dbReference type="ARBA" id="ARBA00038359"/>
    </source>
</evidence>
<reference evidence="8" key="1">
    <citation type="journal article" date="2021" name="Nat. Commun.">
        <title>Genetic determinants of endophytism in the Arabidopsis root mycobiome.</title>
        <authorList>
            <person name="Mesny F."/>
            <person name="Miyauchi S."/>
            <person name="Thiergart T."/>
            <person name="Pickel B."/>
            <person name="Atanasova L."/>
            <person name="Karlsson M."/>
            <person name="Huettel B."/>
            <person name="Barry K.W."/>
            <person name="Haridas S."/>
            <person name="Chen C."/>
            <person name="Bauer D."/>
            <person name="Andreopoulos W."/>
            <person name="Pangilinan J."/>
            <person name="LaButti K."/>
            <person name="Riley R."/>
            <person name="Lipzen A."/>
            <person name="Clum A."/>
            <person name="Drula E."/>
            <person name="Henrissat B."/>
            <person name="Kohler A."/>
            <person name="Grigoriev I.V."/>
            <person name="Martin F.M."/>
            <person name="Hacquard S."/>
        </authorList>
    </citation>
    <scope>NUCLEOTIDE SEQUENCE</scope>
    <source>
        <strain evidence="8">MPI-CAGE-CH-0243</strain>
    </source>
</reference>
<dbReference type="PANTHER" id="PTHR33048:SF96">
    <property type="entry name" value="INTEGRAL MEMBRANE PROTEIN"/>
    <property type="match status" value="1"/>
</dbReference>
<proteinExistence type="inferred from homology"/>
<comment type="caution">
    <text evidence="8">The sequence shown here is derived from an EMBL/GenBank/DDBJ whole genome shotgun (WGS) entry which is preliminary data.</text>
</comment>
<feature type="transmembrane region" description="Helical" evidence="6">
    <location>
        <begin position="188"/>
        <end position="210"/>
    </location>
</feature>
<evidence type="ECO:0000256" key="1">
    <source>
        <dbReference type="ARBA" id="ARBA00004141"/>
    </source>
</evidence>
<evidence type="ECO:0000256" key="2">
    <source>
        <dbReference type="ARBA" id="ARBA00022692"/>
    </source>
</evidence>
<evidence type="ECO:0000313" key="9">
    <source>
        <dbReference type="Proteomes" id="UP000700596"/>
    </source>
</evidence>
<dbReference type="PANTHER" id="PTHR33048">
    <property type="entry name" value="PTH11-LIKE INTEGRAL MEMBRANE PROTEIN (AFU_ORTHOLOGUE AFUA_5G11245)"/>
    <property type="match status" value="1"/>
</dbReference>
<feature type="transmembrane region" description="Helical" evidence="6">
    <location>
        <begin position="262"/>
        <end position="283"/>
    </location>
</feature>
<feature type="transmembrane region" description="Helical" evidence="6">
    <location>
        <begin position="222"/>
        <end position="242"/>
    </location>
</feature>
<protein>
    <recommendedName>
        <fullName evidence="7">Rhodopsin domain-containing protein</fullName>
    </recommendedName>
</protein>
<gene>
    <name evidence="8" type="ORF">B0J11DRAFT_578614</name>
</gene>
<sequence length="384" mass="42630">MELLPHEQRSRLTFGLIITLLILGWTTVVLRLWVRLRITKNPGWDDATMLLTLVFQLLLVYFQSLTLLLQCLFSCYCAFIVVIGEGLRSNTTAEAIKRILLYVQLGEIFYILTTTLLKISLGLFFLRLLTKRWQVVLFNTILGVSAIYGVFYAFVAIFQCGVPDDLLDNLLHGSKQCLPDWFLLLTGYIYGSINVIADWTFVLVPIVILVESDLDKRSKVSVGIVMALGAIGSISSILRMVYLKGLLLNGSVSADAVSATMWATAEPGTGIVAASVAVLRPLFRQVKAEVRDKVSEYNSNKSFRSDGSTLRDDTQLENGSNVALTLVKTVDSQSNDQRKKASVYSITSPTWDANVTFEQARIGKVINIRVTTDSTKPPHTPPKP</sequence>
<keyword evidence="9" id="KW-1185">Reference proteome</keyword>
<evidence type="ECO:0000256" key="4">
    <source>
        <dbReference type="ARBA" id="ARBA00023136"/>
    </source>
</evidence>
<feature type="transmembrane region" description="Helical" evidence="6">
    <location>
        <begin position="46"/>
        <end position="62"/>
    </location>
</feature>
<evidence type="ECO:0000256" key="3">
    <source>
        <dbReference type="ARBA" id="ARBA00022989"/>
    </source>
</evidence>
<dbReference type="AlphaFoldDB" id="A0A9P9DZQ4"/>
<name>A0A9P9DZQ4_9PLEO</name>
<feature type="transmembrane region" description="Helical" evidence="6">
    <location>
        <begin position="12"/>
        <end position="34"/>
    </location>
</feature>
<keyword evidence="4 6" id="KW-0472">Membrane</keyword>
<feature type="transmembrane region" description="Helical" evidence="6">
    <location>
        <begin position="136"/>
        <end position="158"/>
    </location>
</feature>
<keyword evidence="2 6" id="KW-0812">Transmembrane</keyword>
<organism evidence="8 9">
    <name type="scientific">Dendryphion nanum</name>
    <dbReference type="NCBI Taxonomy" id="256645"/>
    <lineage>
        <taxon>Eukaryota</taxon>
        <taxon>Fungi</taxon>
        <taxon>Dikarya</taxon>
        <taxon>Ascomycota</taxon>
        <taxon>Pezizomycotina</taxon>
        <taxon>Dothideomycetes</taxon>
        <taxon>Pleosporomycetidae</taxon>
        <taxon>Pleosporales</taxon>
        <taxon>Torulaceae</taxon>
        <taxon>Dendryphion</taxon>
    </lineage>
</organism>
<dbReference type="EMBL" id="JAGMWT010000005">
    <property type="protein sequence ID" value="KAH7128398.1"/>
    <property type="molecule type" value="Genomic_DNA"/>
</dbReference>
<feature type="domain" description="Rhodopsin" evidence="7">
    <location>
        <begin position="30"/>
        <end position="284"/>
    </location>
</feature>
<accession>A0A9P9DZQ4</accession>
<evidence type="ECO:0000256" key="6">
    <source>
        <dbReference type="SAM" id="Phobius"/>
    </source>
</evidence>
<comment type="subcellular location">
    <subcellularLocation>
        <location evidence="1">Membrane</location>
        <topology evidence="1">Multi-pass membrane protein</topology>
    </subcellularLocation>
</comment>
<dbReference type="OrthoDB" id="4682787at2759"/>
<dbReference type="InterPro" id="IPR049326">
    <property type="entry name" value="Rhodopsin_dom_fungi"/>
</dbReference>
<evidence type="ECO:0000259" key="7">
    <source>
        <dbReference type="Pfam" id="PF20684"/>
    </source>
</evidence>
<dbReference type="GO" id="GO:0016020">
    <property type="term" value="C:membrane"/>
    <property type="evidence" value="ECO:0007669"/>
    <property type="project" value="UniProtKB-SubCell"/>
</dbReference>
<dbReference type="InterPro" id="IPR052337">
    <property type="entry name" value="SAT4-like"/>
</dbReference>
<dbReference type="Proteomes" id="UP000700596">
    <property type="component" value="Unassembled WGS sequence"/>
</dbReference>